<evidence type="ECO:0000259" key="2">
    <source>
        <dbReference type="PROSITE" id="PS50011"/>
    </source>
</evidence>
<gene>
    <name evidence="3" type="ORF">R5R35_000086</name>
</gene>
<dbReference type="PROSITE" id="PS50011">
    <property type="entry name" value="PROTEIN_KINASE_DOM"/>
    <property type="match status" value="1"/>
</dbReference>
<dbReference type="InterPro" id="IPR052402">
    <property type="entry name" value="ADCK_kinase"/>
</dbReference>
<dbReference type="PANTHER" id="PTHR45890:SF1">
    <property type="entry name" value="AARF DOMAIN CONTAINING KINASE 2"/>
    <property type="match status" value="1"/>
</dbReference>
<evidence type="ECO:0000313" key="4">
    <source>
        <dbReference type="Proteomes" id="UP001378592"/>
    </source>
</evidence>
<evidence type="ECO:0000313" key="3">
    <source>
        <dbReference type="EMBL" id="KAK7863977.1"/>
    </source>
</evidence>
<comment type="caution">
    <text evidence="3">The sequence shown here is derived from an EMBL/GenBank/DDBJ whole genome shotgun (WGS) entry which is preliminary data.</text>
</comment>
<dbReference type="PANTHER" id="PTHR45890">
    <property type="entry name" value="AARF DOMAIN CONTAINING KINASE 2 (PREDICTED)"/>
    <property type="match status" value="1"/>
</dbReference>
<dbReference type="SUPFAM" id="SSF56112">
    <property type="entry name" value="Protein kinase-like (PK-like)"/>
    <property type="match status" value="1"/>
</dbReference>
<dbReference type="InterPro" id="IPR000719">
    <property type="entry name" value="Prot_kinase_dom"/>
</dbReference>
<organism evidence="3 4">
    <name type="scientific">Gryllus longicercus</name>
    <dbReference type="NCBI Taxonomy" id="2509291"/>
    <lineage>
        <taxon>Eukaryota</taxon>
        <taxon>Metazoa</taxon>
        <taxon>Ecdysozoa</taxon>
        <taxon>Arthropoda</taxon>
        <taxon>Hexapoda</taxon>
        <taxon>Insecta</taxon>
        <taxon>Pterygota</taxon>
        <taxon>Neoptera</taxon>
        <taxon>Polyneoptera</taxon>
        <taxon>Orthoptera</taxon>
        <taxon>Ensifera</taxon>
        <taxon>Gryllidea</taxon>
        <taxon>Grylloidea</taxon>
        <taxon>Gryllidae</taxon>
        <taxon>Gryllinae</taxon>
        <taxon>Gryllus</taxon>
    </lineage>
</organism>
<dbReference type="InterPro" id="IPR044095">
    <property type="entry name" value="ADCK2_dom"/>
</dbReference>
<dbReference type="AlphaFoldDB" id="A0AAN9VJX9"/>
<comment type="similarity">
    <text evidence="1">Belongs to the protein kinase superfamily. ADCK protein kinase family.</text>
</comment>
<proteinExistence type="inferred from homology"/>
<feature type="domain" description="Protein kinase" evidence="2">
    <location>
        <begin position="250"/>
        <end position="583"/>
    </location>
</feature>
<dbReference type="Proteomes" id="UP001378592">
    <property type="component" value="Unassembled WGS sequence"/>
</dbReference>
<accession>A0AAN9VJX9</accession>
<evidence type="ECO:0000256" key="1">
    <source>
        <dbReference type="ARBA" id="ARBA00009670"/>
    </source>
</evidence>
<dbReference type="InterPro" id="IPR004147">
    <property type="entry name" value="ABC1_dom"/>
</dbReference>
<dbReference type="InterPro" id="IPR011009">
    <property type="entry name" value="Kinase-like_dom_sf"/>
</dbReference>
<name>A0AAN9VJX9_9ORTH</name>
<dbReference type="GO" id="GO:0005524">
    <property type="term" value="F:ATP binding"/>
    <property type="evidence" value="ECO:0007669"/>
    <property type="project" value="InterPro"/>
</dbReference>
<dbReference type="GO" id="GO:0005739">
    <property type="term" value="C:mitochondrion"/>
    <property type="evidence" value="ECO:0007669"/>
    <property type="project" value="TreeGrafter"/>
</dbReference>
<sequence length="583" mass="66947">MFISFACRFCTFRDSIKQNVLIYRMYIGHRKEKESLRAVHNAFRVLSSYTIANRVILCSMSDVIANVSLKTNCSSVSLPSLRSKKKTIDQILWIVAAMWDFIQTILRGIQLTCTFTPLVILYPLTKMNRNIRHIWYNMLLIGINFSGPIIIKFGQWASTRRDIFSEELCFYLAKLQRKTTPHSWYYTEKCLENAYGSKWKDIFVGFDNRGQPIGSGCCAQVYKAWIKKENIPKCSSNKEQHMELKNFSFVEVMEMLGLGYFTTYSGKTAFHQGMGNVIPVAVKVQHPQMEKRFRQDLNILKFLANTITWLLPSLRWLSLCECVDDFSQVMKSQVNFFTEAENLKQFADHFKNSSSIQFPTPFDSLTRSYILIETFEEGKHIDDFIALDLNKQTKKDLAVLGVNTVLKMVFEDNFFHGDLHPGNMLVQEKIISNHLWKMPFHPVFKTTMEPTLVILDCGIVASLDERGKKCLKDVFAAVARADGERVAELFLLHSNHECHDIQSFKEAMKEIVEKALSKQVTLHQVDVSVLMNSLFSTMITHKVKVDSSFSSVILAIMVIEGLGRSLDPSIDILERAKPFLFAL</sequence>
<dbReference type="GO" id="GO:0004672">
    <property type="term" value="F:protein kinase activity"/>
    <property type="evidence" value="ECO:0007669"/>
    <property type="project" value="InterPro"/>
</dbReference>
<protein>
    <recommendedName>
        <fullName evidence="2">Protein kinase domain-containing protein</fullName>
    </recommendedName>
</protein>
<reference evidence="3 4" key="1">
    <citation type="submission" date="2024-03" db="EMBL/GenBank/DDBJ databases">
        <title>The genome assembly and annotation of the cricket Gryllus longicercus Weissman &amp; Gray.</title>
        <authorList>
            <person name="Szrajer S."/>
            <person name="Gray D."/>
            <person name="Ylla G."/>
        </authorList>
    </citation>
    <scope>NUCLEOTIDE SEQUENCE [LARGE SCALE GENOMIC DNA]</scope>
    <source>
        <strain evidence="3">DAG 2021-001</strain>
        <tissue evidence="3">Whole body minus gut</tissue>
    </source>
</reference>
<keyword evidence="4" id="KW-1185">Reference proteome</keyword>
<dbReference type="CDD" id="cd13971">
    <property type="entry name" value="ADCK2-like"/>
    <property type="match status" value="1"/>
</dbReference>
<dbReference type="EMBL" id="JAZDUA010000214">
    <property type="protein sequence ID" value="KAK7863977.1"/>
    <property type="molecule type" value="Genomic_DNA"/>
</dbReference>
<dbReference type="Pfam" id="PF03109">
    <property type="entry name" value="ABC1"/>
    <property type="match status" value="1"/>
</dbReference>